<comment type="caution">
    <text evidence="6">The sequence shown here is derived from an EMBL/GenBank/DDBJ whole genome shotgun (WGS) entry which is preliminary data.</text>
</comment>
<organism evidence="6 7">
    <name type="scientific">Bacteroides nordii CL02T12C05</name>
    <dbReference type="NCBI Taxonomy" id="997884"/>
    <lineage>
        <taxon>Bacteria</taxon>
        <taxon>Pseudomonadati</taxon>
        <taxon>Bacteroidota</taxon>
        <taxon>Bacteroidia</taxon>
        <taxon>Bacteroidales</taxon>
        <taxon>Bacteroidaceae</taxon>
        <taxon>Bacteroides</taxon>
    </lineage>
</organism>
<gene>
    <name evidence="6" type="ORF">HMPREF1068_03468</name>
</gene>
<evidence type="ECO:0000256" key="3">
    <source>
        <dbReference type="PIRSR" id="PIRSR000390-1"/>
    </source>
</evidence>
<dbReference type="HOGENOM" id="CLU_033332_1_0_10"/>
<dbReference type="GO" id="GO:0030170">
    <property type="term" value="F:pyridoxal phosphate binding"/>
    <property type="evidence" value="ECO:0007669"/>
    <property type="project" value="TreeGrafter"/>
</dbReference>
<dbReference type="GO" id="GO:0000271">
    <property type="term" value="P:polysaccharide biosynthetic process"/>
    <property type="evidence" value="ECO:0007669"/>
    <property type="project" value="TreeGrafter"/>
</dbReference>
<dbReference type="AlphaFoldDB" id="I8X755"/>
<dbReference type="RefSeq" id="WP_007486712.1">
    <property type="nucleotide sequence ID" value="NZ_JH724315.1"/>
</dbReference>
<dbReference type="InterPro" id="IPR000653">
    <property type="entry name" value="DegT/StrS_aminotransferase"/>
</dbReference>
<proteinExistence type="inferred from homology"/>
<evidence type="ECO:0000256" key="4">
    <source>
        <dbReference type="PIRSR" id="PIRSR000390-2"/>
    </source>
</evidence>
<dbReference type="Gene3D" id="3.40.640.10">
    <property type="entry name" value="Type I PLP-dependent aspartate aminotransferase-like (Major domain)"/>
    <property type="match status" value="1"/>
</dbReference>
<dbReference type="eggNOG" id="COG0399">
    <property type="taxonomic scope" value="Bacteria"/>
</dbReference>
<accession>I8X755</accession>
<keyword evidence="1 4" id="KW-0663">Pyridoxal phosphate</keyword>
<feature type="active site" description="Proton acceptor" evidence="3">
    <location>
        <position position="185"/>
    </location>
</feature>
<evidence type="ECO:0000256" key="5">
    <source>
        <dbReference type="RuleBase" id="RU004508"/>
    </source>
</evidence>
<keyword evidence="7" id="KW-1185">Reference proteome</keyword>
<dbReference type="CDD" id="cd00616">
    <property type="entry name" value="AHBA_syn"/>
    <property type="match status" value="1"/>
</dbReference>
<dbReference type="GO" id="GO:0008483">
    <property type="term" value="F:transaminase activity"/>
    <property type="evidence" value="ECO:0007669"/>
    <property type="project" value="TreeGrafter"/>
</dbReference>
<evidence type="ECO:0008006" key="8">
    <source>
        <dbReference type="Google" id="ProtNLM"/>
    </source>
</evidence>
<evidence type="ECO:0000313" key="6">
    <source>
        <dbReference type="EMBL" id="EIY46700.1"/>
    </source>
</evidence>
<name>I8X755_9BACE</name>
<evidence type="ECO:0000256" key="2">
    <source>
        <dbReference type="ARBA" id="ARBA00037999"/>
    </source>
</evidence>
<evidence type="ECO:0000256" key="1">
    <source>
        <dbReference type="ARBA" id="ARBA00022898"/>
    </source>
</evidence>
<dbReference type="PANTHER" id="PTHR30244">
    <property type="entry name" value="TRANSAMINASE"/>
    <property type="match status" value="1"/>
</dbReference>
<dbReference type="EMBL" id="AGXS01000023">
    <property type="protein sequence ID" value="EIY46700.1"/>
    <property type="molecule type" value="Genomic_DNA"/>
</dbReference>
<reference evidence="6 7" key="1">
    <citation type="submission" date="2012-02" db="EMBL/GenBank/DDBJ databases">
        <title>The Genome Sequence of Bacteroides nordii CL02T12C05.</title>
        <authorList>
            <consortium name="The Broad Institute Genome Sequencing Platform"/>
            <person name="Earl A."/>
            <person name="Ward D."/>
            <person name="Feldgarden M."/>
            <person name="Gevers D."/>
            <person name="Zitomersky N.L."/>
            <person name="Coyne M.J."/>
            <person name="Comstock L.E."/>
            <person name="Young S.K."/>
            <person name="Zeng Q."/>
            <person name="Gargeya S."/>
            <person name="Fitzgerald M."/>
            <person name="Haas B."/>
            <person name="Abouelleil A."/>
            <person name="Alvarado L."/>
            <person name="Arachchi H.M."/>
            <person name="Berlin A."/>
            <person name="Chapman S.B."/>
            <person name="Gearin G."/>
            <person name="Goldberg J."/>
            <person name="Griggs A."/>
            <person name="Gujja S."/>
            <person name="Hansen M."/>
            <person name="Heiman D."/>
            <person name="Howarth C."/>
            <person name="Larimer J."/>
            <person name="Lui A."/>
            <person name="MacDonald P.J.P."/>
            <person name="McCowen C."/>
            <person name="Montmayeur A."/>
            <person name="Murphy C."/>
            <person name="Neiman D."/>
            <person name="Pearson M."/>
            <person name="Priest M."/>
            <person name="Roberts A."/>
            <person name="Saif S."/>
            <person name="Shea T."/>
            <person name="Sisk P."/>
            <person name="Stolte C."/>
            <person name="Sykes S."/>
            <person name="Wortman J."/>
            <person name="Nusbaum C."/>
            <person name="Birren B."/>
        </authorList>
    </citation>
    <scope>NUCLEOTIDE SEQUENCE [LARGE SCALE GENOMIC DNA]</scope>
    <source>
        <strain evidence="6 7">CL02T12C05</strain>
    </source>
</reference>
<dbReference type="InterPro" id="IPR015421">
    <property type="entry name" value="PyrdxlP-dep_Trfase_major"/>
</dbReference>
<feature type="modified residue" description="N6-(pyridoxal phosphate)lysine" evidence="4">
    <location>
        <position position="185"/>
    </location>
</feature>
<evidence type="ECO:0000313" key="7">
    <source>
        <dbReference type="Proteomes" id="UP000003089"/>
    </source>
</evidence>
<protein>
    <recommendedName>
        <fullName evidence="8">DegT/DnrJ/EryC1/StrS aminotransferase</fullName>
    </recommendedName>
</protein>
<sequence length="362" mass="41120">MADKNIYVTMPTLAPLDDVTELLKGVWERGIMTHNGPLVQRFEKETAKFLGLRNIVSVTNGTIAIQMAIRALKLKGEIITTPFTFIATVSSIIWEGCTPVFVDIDLETLNIDPSKIEEKITEHTCAILPVHVFGNPCDIESIQSIAKRHNLKVIYDAAHAVGVTYKGKSIFEYGDISTTSFHATKMLNTAEGGACFATDDDLHEKLKRLRFFGFDDHKDVVDDGTNGKMTEVHAAIGLANLKYLQLALDDRKEKYMLYKELLSQCPSLKFQRINGDCNYSYFPVIFPTEEILLEVERKLNEEGIYPRRYFYPSVNTFTQILPYVEMPVSEDIAKRILCLPLYYNLDLCDLNRICSMIFDMKI</sequence>
<dbReference type="PIRSF" id="PIRSF000390">
    <property type="entry name" value="PLP_StrS"/>
    <property type="match status" value="1"/>
</dbReference>
<dbReference type="SUPFAM" id="SSF53383">
    <property type="entry name" value="PLP-dependent transferases"/>
    <property type="match status" value="1"/>
</dbReference>
<dbReference type="Proteomes" id="UP000003089">
    <property type="component" value="Unassembled WGS sequence"/>
</dbReference>
<comment type="similarity">
    <text evidence="2 5">Belongs to the DegT/DnrJ/EryC1 family.</text>
</comment>
<dbReference type="InterPro" id="IPR015424">
    <property type="entry name" value="PyrdxlP-dep_Trfase"/>
</dbReference>
<dbReference type="STRING" id="997884.HMPREF1068_03468"/>
<dbReference type="PATRIC" id="fig|997884.3.peg.3555"/>
<dbReference type="Pfam" id="PF01041">
    <property type="entry name" value="DegT_DnrJ_EryC1"/>
    <property type="match status" value="1"/>
</dbReference>
<dbReference type="PANTHER" id="PTHR30244:SF9">
    <property type="entry name" value="PROTEIN RV3402C"/>
    <property type="match status" value="1"/>
</dbReference>